<comment type="caution">
    <text evidence="3">The sequence shown here is derived from an EMBL/GenBank/DDBJ whole genome shotgun (WGS) entry which is preliminary data.</text>
</comment>
<protein>
    <recommendedName>
        <fullName evidence="5">Glycosyltransferase RgtA/B/C/D-like domain-containing protein</fullName>
    </recommendedName>
</protein>
<dbReference type="AlphaFoldDB" id="A0ABD6C9D2"/>
<accession>A0ABD6C9D2</accession>
<evidence type="ECO:0000313" key="4">
    <source>
        <dbReference type="Proteomes" id="UP001597119"/>
    </source>
</evidence>
<dbReference type="Proteomes" id="UP001597119">
    <property type="component" value="Unassembled WGS sequence"/>
</dbReference>
<evidence type="ECO:0000313" key="3">
    <source>
        <dbReference type="EMBL" id="MFD1585882.1"/>
    </source>
</evidence>
<name>A0ABD6C9D2_9EURY</name>
<feature type="transmembrane region" description="Helical" evidence="2">
    <location>
        <begin position="65"/>
        <end position="88"/>
    </location>
</feature>
<feature type="transmembrane region" description="Helical" evidence="2">
    <location>
        <begin position="505"/>
        <end position="522"/>
    </location>
</feature>
<keyword evidence="2" id="KW-0472">Membrane</keyword>
<feature type="transmembrane region" description="Helical" evidence="2">
    <location>
        <begin position="100"/>
        <end position="118"/>
    </location>
</feature>
<keyword evidence="2" id="KW-0812">Transmembrane</keyword>
<feature type="transmembrane region" description="Helical" evidence="2">
    <location>
        <begin position="216"/>
        <end position="240"/>
    </location>
</feature>
<keyword evidence="2" id="KW-1133">Transmembrane helix</keyword>
<dbReference type="EMBL" id="JBHUDJ010000001">
    <property type="protein sequence ID" value="MFD1585882.1"/>
    <property type="molecule type" value="Genomic_DNA"/>
</dbReference>
<feature type="transmembrane region" description="Helical" evidence="2">
    <location>
        <begin position="161"/>
        <end position="180"/>
    </location>
</feature>
<proteinExistence type="predicted"/>
<sequence>MFITDTYAIGNALAAVSSGHLDVRSLQYSLTFGSQPGLYVSDGAVYGRNYAHVFLALPVLWLLEAVSWLFDLRLALAAGFSLLVYLLADRLGHLVDCHQSLTVGGAVAALIVFLLNVVNATPLDSTWRPFMALQITSMLAAGFVAVGLYRLLAHVHGRRSGAVIGLFVVVASPLGFWASIPKRHVLSSLAVVTLLATFYVARATDSNWRALGARSLSYTTVGLLTWLHGGEALILFAALVPLDFLTAPSNRPRDLAVVGLVFLLALTPFLLTNLAIAGNPLEPPRTLSSYSGQIDPGANAQNGATGGSGSEGTGETATQTGTATGTTTPAAGSASTTTGSSSADSAPPNLDRSSAIPTIPVGLVGALIAVISGLGTAVVDRALWALEKIWSLFGGGIEIVIDEPERLYHTFIRSGRIPTYVKYGVNEQEAIELALLEAVPLAGALVGAIGVAGRKALANPSVDALLSDLQRPERQTDLLAITVGCLFVLVYITRLPLYAQITVRYLLPIVPLGLYGVGRLGAVHRVARANWRYLAGSYLGLTLVGAVVFFGAHGWLDLALGEAMQLYALVGLASATLIAVWSLVEGVGFRLGVRFGAVVLALPAALTTLFLLFTGFVYFQYAEYALPLARAIGELIPVVV</sequence>
<feature type="region of interest" description="Disordered" evidence="1">
    <location>
        <begin position="287"/>
        <end position="351"/>
    </location>
</feature>
<gene>
    <name evidence="3" type="ORF">ACFR9U_02720</name>
</gene>
<feature type="transmembrane region" description="Helical" evidence="2">
    <location>
        <begin position="596"/>
        <end position="619"/>
    </location>
</feature>
<feature type="transmembrane region" description="Helical" evidence="2">
    <location>
        <begin position="564"/>
        <end position="584"/>
    </location>
</feature>
<feature type="transmembrane region" description="Helical" evidence="2">
    <location>
        <begin position="534"/>
        <end position="552"/>
    </location>
</feature>
<feature type="transmembrane region" description="Helical" evidence="2">
    <location>
        <begin position="478"/>
        <end position="499"/>
    </location>
</feature>
<evidence type="ECO:0000256" key="2">
    <source>
        <dbReference type="SAM" id="Phobius"/>
    </source>
</evidence>
<feature type="compositionally biased region" description="Low complexity" evidence="1">
    <location>
        <begin position="313"/>
        <end position="346"/>
    </location>
</feature>
<dbReference type="RefSeq" id="WP_247376936.1">
    <property type="nucleotide sequence ID" value="NZ_JALLGV010000003.1"/>
</dbReference>
<keyword evidence="4" id="KW-1185">Reference proteome</keyword>
<evidence type="ECO:0000256" key="1">
    <source>
        <dbReference type="SAM" id="MobiDB-lite"/>
    </source>
</evidence>
<feature type="transmembrane region" description="Helical" evidence="2">
    <location>
        <begin position="255"/>
        <end position="276"/>
    </location>
</feature>
<organism evidence="3 4">
    <name type="scientific">Halorientalis brevis</name>
    <dbReference type="NCBI Taxonomy" id="1126241"/>
    <lineage>
        <taxon>Archaea</taxon>
        <taxon>Methanobacteriati</taxon>
        <taxon>Methanobacteriota</taxon>
        <taxon>Stenosarchaea group</taxon>
        <taxon>Halobacteria</taxon>
        <taxon>Halobacteriales</taxon>
        <taxon>Haloarculaceae</taxon>
        <taxon>Halorientalis</taxon>
    </lineage>
</organism>
<feature type="transmembrane region" description="Helical" evidence="2">
    <location>
        <begin position="130"/>
        <end position="149"/>
    </location>
</feature>
<reference evidence="3 4" key="1">
    <citation type="journal article" date="2019" name="Int. J. Syst. Evol. Microbiol.">
        <title>The Global Catalogue of Microorganisms (GCM) 10K type strain sequencing project: providing services to taxonomists for standard genome sequencing and annotation.</title>
        <authorList>
            <consortium name="The Broad Institute Genomics Platform"/>
            <consortium name="The Broad Institute Genome Sequencing Center for Infectious Disease"/>
            <person name="Wu L."/>
            <person name="Ma J."/>
        </authorList>
    </citation>
    <scope>NUCLEOTIDE SEQUENCE [LARGE SCALE GENOMIC DNA]</scope>
    <source>
        <strain evidence="3 4">CGMCC 1.12125</strain>
    </source>
</reference>
<evidence type="ECO:0008006" key="5">
    <source>
        <dbReference type="Google" id="ProtNLM"/>
    </source>
</evidence>